<organism evidence="1 2">
    <name type="scientific">Mesorhizobium robiniae</name>
    <dbReference type="NCBI Taxonomy" id="559315"/>
    <lineage>
        <taxon>Bacteria</taxon>
        <taxon>Pseudomonadati</taxon>
        <taxon>Pseudomonadota</taxon>
        <taxon>Alphaproteobacteria</taxon>
        <taxon>Hyphomicrobiales</taxon>
        <taxon>Phyllobacteriaceae</taxon>
        <taxon>Mesorhizobium</taxon>
    </lineage>
</organism>
<comment type="caution">
    <text evidence="1">The sequence shown here is derived from an EMBL/GenBank/DDBJ whole genome shotgun (WGS) entry which is preliminary data.</text>
</comment>
<gene>
    <name evidence="1" type="ORF">ABID19_005983</name>
</gene>
<protein>
    <submittedName>
        <fullName evidence="1">Uncharacterized protein</fullName>
    </submittedName>
</protein>
<sequence>MGQGLAPGADCRRLLIDFPDDKTMRISHEAIHQAFFVQGLRSAAPLADGLLANRTCITGPQGART</sequence>
<keyword evidence="2" id="KW-1185">Reference proteome</keyword>
<name>A0ABV2GX90_9HYPH</name>
<proteinExistence type="predicted"/>
<reference evidence="1 2" key="1">
    <citation type="submission" date="2024-06" db="EMBL/GenBank/DDBJ databases">
        <title>Genomic Encyclopedia of Type Strains, Phase IV (KMG-IV): sequencing the most valuable type-strain genomes for metagenomic binning, comparative biology and taxonomic classification.</title>
        <authorList>
            <person name="Goeker M."/>
        </authorList>
    </citation>
    <scope>NUCLEOTIDE SEQUENCE [LARGE SCALE GENOMIC DNA]</scope>
    <source>
        <strain evidence="1 2">DSM 100022</strain>
    </source>
</reference>
<dbReference type="Proteomes" id="UP001549204">
    <property type="component" value="Unassembled WGS sequence"/>
</dbReference>
<accession>A0ABV2GX90</accession>
<dbReference type="EMBL" id="JBEPMC010000014">
    <property type="protein sequence ID" value="MET3582921.1"/>
    <property type="molecule type" value="Genomic_DNA"/>
</dbReference>
<evidence type="ECO:0000313" key="2">
    <source>
        <dbReference type="Proteomes" id="UP001549204"/>
    </source>
</evidence>
<evidence type="ECO:0000313" key="1">
    <source>
        <dbReference type="EMBL" id="MET3582921.1"/>
    </source>
</evidence>